<feature type="region of interest" description="Disordered" evidence="1">
    <location>
        <begin position="92"/>
        <end position="137"/>
    </location>
</feature>
<reference evidence="2 3" key="1">
    <citation type="submission" date="2014-04" db="EMBL/GenBank/DDBJ databases">
        <authorList>
            <consortium name="DOE Joint Genome Institute"/>
            <person name="Kuo A."/>
            <person name="Girlanda M."/>
            <person name="Perotto S."/>
            <person name="Kohler A."/>
            <person name="Nagy L.G."/>
            <person name="Floudas D."/>
            <person name="Copeland A."/>
            <person name="Barry K.W."/>
            <person name="Cichocki N."/>
            <person name="Veneault-Fourrey C."/>
            <person name="LaButti K."/>
            <person name="Lindquist E.A."/>
            <person name="Lipzen A."/>
            <person name="Lundell T."/>
            <person name="Morin E."/>
            <person name="Murat C."/>
            <person name="Sun H."/>
            <person name="Tunlid A."/>
            <person name="Henrissat B."/>
            <person name="Grigoriev I.V."/>
            <person name="Hibbett D.S."/>
            <person name="Martin F."/>
            <person name="Nordberg H.P."/>
            <person name="Cantor M.N."/>
            <person name="Hua S.X."/>
        </authorList>
    </citation>
    <scope>NUCLEOTIDE SEQUENCE [LARGE SCALE GENOMIC DNA]</scope>
    <source>
        <strain evidence="2 3">MUT 4182</strain>
    </source>
</reference>
<feature type="compositionally biased region" description="Low complexity" evidence="1">
    <location>
        <begin position="120"/>
        <end position="137"/>
    </location>
</feature>
<dbReference type="EMBL" id="KN822950">
    <property type="protein sequence ID" value="KIO33195.1"/>
    <property type="molecule type" value="Genomic_DNA"/>
</dbReference>
<gene>
    <name evidence="2" type="ORF">M407DRAFT_205193</name>
</gene>
<feature type="region of interest" description="Disordered" evidence="1">
    <location>
        <begin position="245"/>
        <end position="264"/>
    </location>
</feature>
<name>A0A0C3QKT8_9AGAM</name>
<reference evidence="3" key="2">
    <citation type="submission" date="2015-01" db="EMBL/GenBank/DDBJ databases">
        <title>Evolutionary Origins and Diversification of the Mycorrhizal Mutualists.</title>
        <authorList>
            <consortium name="DOE Joint Genome Institute"/>
            <consortium name="Mycorrhizal Genomics Consortium"/>
            <person name="Kohler A."/>
            <person name="Kuo A."/>
            <person name="Nagy L.G."/>
            <person name="Floudas D."/>
            <person name="Copeland A."/>
            <person name="Barry K.W."/>
            <person name="Cichocki N."/>
            <person name="Veneault-Fourrey C."/>
            <person name="LaButti K."/>
            <person name="Lindquist E.A."/>
            <person name="Lipzen A."/>
            <person name="Lundell T."/>
            <person name="Morin E."/>
            <person name="Murat C."/>
            <person name="Riley R."/>
            <person name="Ohm R."/>
            <person name="Sun H."/>
            <person name="Tunlid A."/>
            <person name="Henrissat B."/>
            <person name="Grigoriev I.V."/>
            <person name="Hibbett D.S."/>
            <person name="Martin F."/>
        </authorList>
    </citation>
    <scope>NUCLEOTIDE SEQUENCE [LARGE SCALE GENOMIC DNA]</scope>
    <source>
        <strain evidence="3">MUT 4182</strain>
    </source>
</reference>
<sequence>MGRRIHDDRLMSLRLPLPLGYTYRTDCPLSTFPPSSHSMLKVGQRLASEFHQIFGHGGGSNHIRDRGAEAETSSTAIVIPQVQIQTREELDLDDDDEEEEELNLTSPFNDQFLHQPPNDAASPTSTPRLSPTLSLSSLSANSSTESFAQYASASSSSLIPDPYHTSPHVSQTESDELAALRAASARCAYHLPPQPRFRDLNKKRVSRSSEEMRWSGVEGRRQAQRRSGSIDAVDFAHLLAQKKWGVQDRRASGSTQASERPLRSVRSFITSSSSRPATPPPPPLPQLPTHILTQKALSSGLGLDFAEPAIVQRQPSPPPTPRNLQPRRISSSGSIIGF</sequence>
<feature type="region of interest" description="Disordered" evidence="1">
    <location>
        <begin position="303"/>
        <end position="338"/>
    </location>
</feature>
<protein>
    <submittedName>
        <fullName evidence="2">Uncharacterized protein</fullName>
    </submittedName>
</protein>
<feature type="region of interest" description="Disordered" evidence="1">
    <location>
        <begin position="192"/>
        <end position="228"/>
    </location>
</feature>
<feature type="compositionally biased region" description="Pro residues" evidence="1">
    <location>
        <begin position="277"/>
        <end position="286"/>
    </location>
</feature>
<dbReference type="HOGENOM" id="CLU_821815_0_0_1"/>
<proteinExistence type="predicted"/>
<evidence type="ECO:0000256" key="1">
    <source>
        <dbReference type="SAM" id="MobiDB-lite"/>
    </source>
</evidence>
<evidence type="ECO:0000313" key="3">
    <source>
        <dbReference type="Proteomes" id="UP000054248"/>
    </source>
</evidence>
<dbReference type="AlphaFoldDB" id="A0A0C3QKT8"/>
<feature type="compositionally biased region" description="Basic and acidic residues" evidence="1">
    <location>
        <begin position="196"/>
        <end position="221"/>
    </location>
</feature>
<dbReference type="Proteomes" id="UP000054248">
    <property type="component" value="Unassembled WGS sequence"/>
</dbReference>
<dbReference type="OrthoDB" id="3252455at2759"/>
<keyword evidence="3" id="KW-1185">Reference proteome</keyword>
<accession>A0A0C3QKT8</accession>
<feature type="region of interest" description="Disordered" evidence="1">
    <location>
        <begin position="269"/>
        <end position="288"/>
    </location>
</feature>
<feature type="compositionally biased region" description="Low complexity" evidence="1">
    <location>
        <begin position="329"/>
        <end position="338"/>
    </location>
</feature>
<organism evidence="2 3">
    <name type="scientific">Tulasnella calospora MUT 4182</name>
    <dbReference type="NCBI Taxonomy" id="1051891"/>
    <lineage>
        <taxon>Eukaryota</taxon>
        <taxon>Fungi</taxon>
        <taxon>Dikarya</taxon>
        <taxon>Basidiomycota</taxon>
        <taxon>Agaricomycotina</taxon>
        <taxon>Agaricomycetes</taxon>
        <taxon>Cantharellales</taxon>
        <taxon>Tulasnellaceae</taxon>
        <taxon>Tulasnella</taxon>
    </lineage>
</organism>
<evidence type="ECO:0000313" key="2">
    <source>
        <dbReference type="EMBL" id="KIO33195.1"/>
    </source>
</evidence>
<feature type="compositionally biased region" description="Acidic residues" evidence="1">
    <location>
        <begin position="92"/>
        <end position="102"/>
    </location>
</feature>